<evidence type="ECO:0000256" key="3">
    <source>
        <dbReference type="ARBA" id="ARBA00022840"/>
    </source>
</evidence>
<dbReference type="GO" id="GO:0016740">
    <property type="term" value="F:transferase activity"/>
    <property type="evidence" value="ECO:0007669"/>
    <property type="project" value="UniProtKB-KW"/>
</dbReference>
<geneLocation type="plasmid" evidence="7 8">
    <name>unnamed4</name>
</geneLocation>
<dbReference type="PANTHER" id="PTHR32071">
    <property type="entry name" value="TRANSCRIPTIONAL REGULATORY PROTEIN"/>
    <property type="match status" value="1"/>
</dbReference>
<dbReference type="PANTHER" id="PTHR32071:SF38">
    <property type="entry name" value="PSP OPERON TRANSCRIPTIONAL ACTIVATOR"/>
    <property type="match status" value="1"/>
</dbReference>
<dbReference type="PROSITE" id="PS00676">
    <property type="entry name" value="SIGMA54_INTERACT_2"/>
    <property type="match status" value="1"/>
</dbReference>
<dbReference type="Gene3D" id="1.10.1790.10">
    <property type="entry name" value="PRD domain"/>
    <property type="match status" value="1"/>
</dbReference>
<evidence type="ECO:0000259" key="6">
    <source>
        <dbReference type="PROSITE" id="PS51372"/>
    </source>
</evidence>
<dbReference type="CDD" id="cd00009">
    <property type="entry name" value="AAA"/>
    <property type="match status" value="1"/>
</dbReference>
<dbReference type="InterPro" id="IPR011608">
    <property type="entry name" value="PRD"/>
</dbReference>
<dbReference type="AlphaFoldDB" id="A0AAX1KE76"/>
<gene>
    <name evidence="7" type="ORF">JH395_16000</name>
</gene>
<dbReference type="InterPro" id="IPR002078">
    <property type="entry name" value="Sigma_54_int"/>
</dbReference>
<sequence length="907" mass="102031">MQEYVKTIDEFIGKATRQFIASLDEQTILKCNAADLAKVTHKDRSFISRYLNRQVEKHILCKINTRPVLFLDANLLHKETKGAATAVYIYTTFTELLTALRKNSDDFLDIIGHQGSMKNPIEQAKTSLAYPGSGLPMLIFGESGVGKSFFAQKIYDYAKHNQLITASSALVTINCAQYANNPELLSSVLFGYTKGAFTGADQDHEGAFKAAEGGILFLDEVHRLSGEGQEKLFNFLDSGYYTRIGDNSKKITAHVRLICATTEPKTDFLATFLRRLPIQITLPALNQRDLKEKRELIDSFFSEEAERFKQNIEVAGKVFSVLFNFHFSESIGQLKASIKYAVANASVVASKEQIHVIITNLPDWMYQQDPHAFEFIGGTTVTAKYYAATNRIVHNNSQDPMAVLLNKSRVKLTMLDKQTPIETYVSLIKDTMDQIIFNRPSENQDILMRYYINTVKQVLELLDENNDLTYDHNLICGLAAYIYYSELIMQHKLFRDDQSVLLQEKFVREIKIAQRISTVIARQLNYQFSTDELIWMAVYLSTAKNLMVVQNSNLGIILAHGYATASSIANICNRILHSNIFLSINMPINASTDDIVASLKKVIGTLDSQHGIAILVDMGSLKQIAQQAVKYAERPIIVMDKVTSANALEVGKALLAGENLKTISQLPNESWMPKIEICNPPKKRTKVILTVCMTGVGTAQRIKDILQASFIANAGPLIIATDFYTLQKKGLATAELESYDVVCIIGTDNPGITGIPYISLQDLITGERMQIFNQIIAQFVGQEHVDQVNQNLIRNFSLPRVLSSITILDTDKIMNTIQQIIIQLESFLKTRLNNKVKMALFVHVSAMVERLIRNEPIDSNTEMESKLEAQKELYSVIKNSFSVLEEKYRIKITDSEIAYIIDIINFK</sequence>
<dbReference type="GO" id="GO:0005524">
    <property type="term" value="F:ATP binding"/>
    <property type="evidence" value="ECO:0007669"/>
    <property type="project" value="UniProtKB-KW"/>
</dbReference>
<dbReference type="SUPFAM" id="SSF53062">
    <property type="entry name" value="PTS system fructose IIA component-like"/>
    <property type="match status" value="1"/>
</dbReference>
<dbReference type="GO" id="GO:0006355">
    <property type="term" value="P:regulation of DNA-templated transcription"/>
    <property type="evidence" value="ECO:0007669"/>
    <property type="project" value="InterPro"/>
</dbReference>
<feature type="domain" description="Sigma-54 factor interaction" evidence="4">
    <location>
        <begin position="110"/>
        <end position="343"/>
    </location>
</feature>
<keyword evidence="1" id="KW-0808">Transferase</keyword>
<evidence type="ECO:0000256" key="2">
    <source>
        <dbReference type="ARBA" id="ARBA00022741"/>
    </source>
</evidence>
<dbReference type="InterPro" id="IPR004701">
    <property type="entry name" value="PTS_EIIA_man-typ"/>
</dbReference>
<dbReference type="RefSeq" id="WP_198073626.1">
    <property type="nucleotide sequence ID" value="NZ_CP065806.1"/>
</dbReference>
<keyword evidence="7" id="KW-0614">Plasmid</keyword>
<dbReference type="Proteomes" id="UP000595466">
    <property type="component" value="Plasmid unnamed4"/>
</dbReference>
<reference evidence="7 8" key="1">
    <citation type="submission" date="2020-12" db="EMBL/GenBank/DDBJ databases">
        <title>Whole genome sequencing of Lactobacillus plantarum PC518.</title>
        <authorList>
            <person name="Guo Q."/>
        </authorList>
    </citation>
    <scope>NUCLEOTIDE SEQUENCE [LARGE SCALE GENOMIC DNA]</scope>
    <source>
        <strain evidence="7 8">PC518</strain>
        <plasmid evidence="7 8">unnamed4</plasmid>
    </source>
</reference>
<keyword evidence="3" id="KW-0067">ATP-binding</keyword>
<dbReference type="GO" id="GO:0009401">
    <property type="term" value="P:phosphoenolpyruvate-dependent sugar phosphotransferase system"/>
    <property type="evidence" value="ECO:0007669"/>
    <property type="project" value="InterPro"/>
</dbReference>
<dbReference type="InterPro" id="IPR025943">
    <property type="entry name" value="Sigma_54_int_dom_ATP-bd_2"/>
</dbReference>
<evidence type="ECO:0000313" key="8">
    <source>
        <dbReference type="Proteomes" id="UP000595466"/>
    </source>
</evidence>
<feature type="domain" description="PTS EIIA type-4" evidence="5">
    <location>
        <begin position="552"/>
        <end position="675"/>
    </location>
</feature>
<dbReference type="InterPro" id="IPR027417">
    <property type="entry name" value="P-loop_NTPase"/>
</dbReference>
<dbReference type="PROSITE" id="PS51372">
    <property type="entry name" value="PRD_2"/>
    <property type="match status" value="2"/>
</dbReference>
<dbReference type="InterPro" id="IPR036662">
    <property type="entry name" value="PTS_EIIA_man-typ_sf"/>
</dbReference>
<evidence type="ECO:0000259" key="5">
    <source>
        <dbReference type="PROSITE" id="PS51096"/>
    </source>
</evidence>
<dbReference type="InterPro" id="IPR003593">
    <property type="entry name" value="AAA+_ATPase"/>
</dbReference>
<name>A0AAX1KE76_LACPN</name>
<dbReference type="PROSITE" id="PS51096">
    <property type="entry name" value="PTS_EIIA_TYPE_4"/>
    <property type="match status" value="1"/>
</dbReference>
<dbReference type="SMART" id="SM00382">
    <property type="entry name" value="AAA"/>
    <property type="match status" value="1"/>
</dbReference>
<dbReference type="Pfam" id="PF00874">
    <property type="entry name" value="PRD"/>
    <property type="match status" value="1"/>
</dbReference>
<dbReference type="PROSITE" id="PS50045">
    <property type="entry name" value="SIGMA54_INTERACT_4"/>
    <property type="match status" value="1"/>
</dbReference>
<dbReference type="SUPFAM" id="SSF52540">
    <property type="entry name" value="P-loop containing nucleoside triphosphate hydrolases"/>
    <property type="match status" value="1"/>
</dbReference>
<dbReference type="Gene3D" id="3.40.50.300">
    <property type="entry name" value="P-loop containing nucleotide triphosphate hydrolases"/>
    <property type="match status" value="1"/>
</dbReference>
<dbReference type="EMBL" id="CP066821">
    <property type="protein sequence ID" value="QQM62631.1"/>
    <property type="molecule type" value="Genomic_DNA"/>
</dbReference>
<dbReference type="Gene3D" id="3.40.50.510">
    <property type="entry name" value="Phosphotransferase system, mannose-type IIA component"/>
    <property type="match status" value="1"/>
</dbReference>
<evidence type="ECO:0000256" key="1">
    <source>
        <dbReference type="ARBA" id="ARBA00022679"/>
    </source>
</evidence>
<accession>A0AAX1KE76</accession>
<dbReference type="SUPFAM" id="SSF63520">
    <property type="entry name" value="PTS-regulatory domain, PRD"/>
    <property type="match status" value="2"/>
</dbReference>
<dbReference type="InterPro" id="IPR036634">
    <property type="entry name" value="PRD_sf"/>
</dbReference>
<proteinExistence type="predicted"/>
<dbReference type="PROSITE" id="PS00675">
    <property type="entry name" value="SIGMA54_INTERACT_1"/>
    <property type="match status" value="1"/>
</dbReference>
<dbReference type="Pfam" id="PF03610">
    <property type="entry name" value="EIIA-man"/>
    <property type="match status" value="1"/>
</dbReference>
<dbReference type="Pfam" id="PF00158">
    <property type="entry name" value="Sigma54_activat"/>
    <property type="match status" value="1"/>
</dbReference>
<feature type="domain" description="PRD" evidence="6">
    <location>
        <begin position="446"/>
        <end position="550"/>
    </location>
</feature>
<evidence type="ECO:0000313" key="7">
    <source>
        <dbReference type="EMBL" id="QQM62631.1"/>
    </source>
</evidence>
<dbReference type="InterPro" id="IPR025662">
    <property type="entry name" value="Sigma_54_int_dom_ATP-bd_1"/>
</dbReference>
<protein>
    <submittedName>
        <fullName evidence="7">Sigma 54-interacting transcriptional regulator</fullName>
    </submittedName>
</protein>
<feature type="domain" description="PRD" evidence="6">
    <location>
        <begin position="808"/>
        <end position="907"/>
    </location>
</feature>
<keyword evidence="2" id="KW-0547">Nucleotide-binding</keyword>
<evidence type="ECO:0000259" key="4">
    <source>
        <dbReference type="PROSITE" id="PS50045"/>
    </source>
</evidence>
<dbReference type="GO" id="GO:0016020">
    <property type="term" value="C:membrane"/>
    <property type="evidence" value="ECO:0007669"/>
    <property type="project" value="InterPro"/>
</dbReference>
<organism evidence="7 8">
    <name type="scientific">Lactiplantibacillus plantarum</name>
    <name type="common">Lactobacillus plantarum</name>
    <dbReference type="NCBI Taxonomy" id="1590"/>
    <lineage>
        <taxon>Bacteria</taxon>
        <taxon>Bacillati</taxon>
        <taxon>Bacillota</taxon>
        <taxon>Bacilli</taxon>
        <taxon>Lactobacillales</taxon>
        <taxon>Lactobacillaceae</taxon>
        <taxon>Lactiplantibacillus</taxon>
    </lineage>
</organism>